<feature type="transmembrane region" description="Helical" evidence="1">
    <location>
        <begin position="52"/>
        <end position="73"/>
    </location>
</feature>
<feature type="transmembrane region" description="Helical" evidence="1">
    <location>
        <begin position="167"/>
        <end position="183"/>
    </location>
</feature>
<dbReference type="GO" id="GO:0016747">
    <property type="term" value="F:acyltransferase activity, transferring groups other than amino-acyl groups"/>
    <property type="evidence" value="ECO:0007669"/>
    <property type="project" value="InterPro"/>
</dbReference>
<name>A0A1H1EZX9_9MICC</name>
<dbReference type="InterPro" id="IPR043968">
    <property type="entry name" value="SGNH"/>
</dbReference>
<dbReference type="GO" id="GO:0009103">
    <property type="term" value="P:lipopolysaccharide biosynthetic process"/>
    <property type="evidence" value="ECO:0007669"/>
    <property type="project" value="TreeGrafter"/>
</dbReference>
<dbReference type="GO" id="GO:0016787">
    <property type="term" value="F:hydrolase activity"/>
    <property type="evidence" value="ECO:0007669"/>
    <property type="project" value="UniProtKB-KW"/>
</dbReference>
<dbReference type="OrthoDB" id="3404679at2"/>
<dbReference type="Pfam" id="PF01757">
    <property type="entry name" value="Acyl_transf_3"/>
    <property type="match status" value="1"/>
</dbReference>
<feature type="transmembrane region" description="Helical" evidence="1">
    <location>
        <begin position="222"/>
        <end position="243"/>
    </location>
</feature>
<dbReference type="AlphaFoldDB" id="A0A1H1EZX9"/>
<dbReference type="STRING" id="37928.SAMN04489742_3174"/>
<keyword evidence="4" id="KW-0378">Hydrolase</keyword>
<evidence type="ECO:0000313" key="4">
    <source>
        <dbReference type="EMBL" id="SDQ94210.1"/>
    </source>
</evidence>
<evidence type="ECO:0000256" key="1">
    <source>
        <dbReference type="SAM" id="Phobius"/>
    </source>
</evidence>
<feature type="transmembrane region" description="Helical" evidence="1">
    <location>
        <begin position="94"/>
        <end position="113"/>
    </location>
</feature>
<feature type="transmembrane region" description="Helical" evidence="1">
    <location>
        <begin position="255"/>
        <end position="274"/>
    </location>
</feature>
<feature type="transmembrane region" description="Helical" evidence="1">
    <location>
        <begin position="315"/>
        <end position="335"/>
    </location>
</feature>
<dbReference type="GO" id="GO:0016020">
    <property type="term" value="C:membrane"/>
    <property type="evidence" value="ECO:0007669"/>
    <property type="project" value="TreeGrafter"/>
</dbReference>
<keyword evidence="5" id="KW-1185">Reference proteome</keyword>
<dbReference type="InterPro" id="IPR050879">
    <property type="entry name" value="Acyltransferase_3"/>
</dbReference>
<keyword evidence="4" id="KW-0012">Acyltransferase</keyword>
<proteinExistence type="predicted"/>
<sequence>MPELTRQAAEAGGELPAAKPQRRKFLPEVQALRALAVLLVVIYHLQPGWLPGGFVGVDVFFVISGFLITGHMLREVKRTGRLSLSAFWAARARRILPAALVTIAAVCLATFLLSPATQWGRIGSQALASTFYTQNWVLAADSTDYMAAGNSATPLQHFWSLAVEEQFYLFWPLLMLLAVALGRRWRGKHGRQLPAVVPVFAVVAAASLVFSIWFTATGNPAAYFITPTRIWELALGGLLAATLTYTDRWLRIRKVLALAGAAAILTAALAFSGATPFPGAAALLPVLGTMAVIAAGRTTGAASLHAVIDRKPVQWLGNVSYSLYLWHWPLVVYYRTLADRPPSPWESLLLLAASLGPAAASYYFIETPVRKAGWLSAHPWRPIGAGIVAMGLIGTLALAPGQQREQLVAERAVQTQQLLEAPPSQFGAKAMDASADKSFAGANEAIVPDPNKAVEDEFDFGDCVAQQRDAETPECEYDYRKNDGGPTVALVGDSHAGQWAPALDVLAKERGWNLVTYIHNSCPFTPERRVLEAEGKSVCTEPNAQTLERLVDRGDVDAVITSYFSSSVFEDTDTGHRPGVAGMAEYWNTLADAGIDVYPIVDTPAPRPGADPRDCVDLHYGEPERCSQPRSEGFDGQDITRESAALAPRARVVDLSDKFCGADSCPMVIGNVMLYRDFNHVTRTYMLTLVDRLGEELEAAKAE</sequence>
<dbReference type="Proteomes" id="UP000181917">
    <property type="component" value="Unassembled WGS sequence"/>
</dbReference>
<feature type="transmembrane region" description="Helical" evidence="1">
    <location>
        <begin position="280"/>
        <end position="308"/>
    </location>
</feature>
<dbReference type="PANTHER" id="PTHR23028">
    <property type="entry name" value="ACETYLTRANSFERASE"/>
    <property type="match status" value="1"/>
</dbReference>
<reference evidence="4 5" key="1">
    <citation type="submission" date="2016-10" db="EMBL/GenBank/DDBJ databases">
        <authorList>
            <person name="de Groot N.N."/>
        </authorList>
    </citation>
    <scope>NUCLEOTIDE SEQUENCE [LARGE SCALE GENOMIC DNA]</scope>
    <source>
        <strain evidence="4 5">DSM 20117</strain>
    </source>
</reference>
<keyword evidence="1" id="KW-1133">Transmembrane helix</keyword>
<feature type="transmembrane region" description="Helical" evidence="1">
    <location>
        <begin position="195"/>
        <end position="216"/>
    </location>
</feature>
<protein>
    <submittedName>
        <fullName evidence="4">Peptidoglycan/LPS O-acetylase OafA/YrhL, contains acyltransferase and SGNH-hydrolase domains</fullName>
    </submittedName>
</protein>
<evidence type="ECO:0000259" key="3">
    <source>
        <dbReference type="Pfam" id="PF19040"/>
    </source>
</evidence>
<evidence type="ECO:0000313" key="5">
    <source>
        <dbReference type="Proteomes" id="UP000181917"/>
    </source>
</evidence>
<feature type="transmembrane region" description="Helical" evidence="1">
    <location>
        <begin position="29"/>
        <end position="46"/>
    </location>
</feature>
<keyword evidence="1" id="KW-0472">Membrane</keyword>
<feature type="domain" description="Acyltransferase 3" evidence="2">
    <location>
        <begin position="28"/>
        <end position="358"/>
    </location>
</feature>
<dbReference type="RefSeq" id="WP_083339783.1">
    <property type="nucleotide sequence ID" value="NZ_CP018863.1"/>
</dbReference>
<feature type="transmembrane region" description="Helical" evidence="1">
    <location>
        <begin position="347"/>
        <end position="365"/>
    </location>
</feature>
<accession>A0A1H1EZX9</accession>
<dbReference type="PANTHER" id="PTHR23028:SF53">
    <property type="entry name" value="ACYL_TRANSF_3 DOMAIN-CONTAINING PROTEIN"/>
    <property type="match status" value="1"/>
</dbReference>
<gene>
    <name evidence="4" type="ORF">SAMN04489742_3174</name>
</gene>
<keyword evidence="4" id="KW-0808">Transferase</keyword>
<feature type="domain" description="SGNH" evidence="3">
    <location>
        <begin position="466"/>
        <end position="691"/>
    </location>
</feature>
<organism evidence="4 5">
    <name type="scientific">Crystallibacter crystallopoietes</name>
    <dbReference type="NCBI Taxonomy" id="37928"/>
    <lineage>
        <taxon>Bacteria</taxon>
        <taxon>Bacillati</taxon>
        <taxon>Actinomycetota</taxon>
        <taxon>Actinomycetes</taxon>
        <taxon>Micrococcales</taxon>
        <taxon>Micrococcaceae</taxon>
        <taxon>Crystallibacter</taxon>
    </lineage>
</organism>
<evidence type="ECO:0000259" key="2">
    <source>
        <dbReference type="Pfam" id="PF01757"/>
    </source>
</evidence>
<keyword evidence="1" id="KW-0812">Transmembrane</keyword>
<dbReference type="EMBL" id="FNKH01000002">
    <property type="protein sequence ID" value="SDQ94210.1"/>
    <property type="molecule type" value="Genomic_DNA"/>
</dbReference>
<dbReference type="Pfam" id="PF19040">
    <property type="entry name" value="SGNH"/>
    <property type="match status" value="1"/>
</dbReference>
<feature type="transmembrane region" description="Helical" evidence="1">
    <location>
        <begin position="377"/>
        <end position="399"/>
    </location>
</feature>
<dbReference type="InterPro" id="IPR002656">
    <property type="entry name" value="Acyl_transf_3_dom"/>
</dbReference>